<dbReference type="GO" id="GO:0005739">
    <property type="term" value="C:mitochondrion"/>
    <property type="evidence" value="ECO:0007669"/>
    <property type="project" value="InterPro"/>
</dbReference>
<gene>
    <name evidence="3" type="ORF">WR25_16548</name>
</gene>
<dbReference type="GO" id="GO:0015485">
    <property type="term" value="F:cholesterol binding"/>
    <property type="evidence" value="ECO:0007669"/>
    <property type="project" value="InterPro"/>
</dbReference>
<proteinExistence type="predicted"/>
<name>A0A2A2J420_9BILA</name>
<evidence type="ECO:0000256" key="1">
    <source>
        <dbReference type="SAM" id="Phobius"/>
    </source>
</evidence>
<evidence type="ECO:0000313" key="3">
    <source>
        <dbReference type="EMBL" id="PAV56568.1"/>
    </source>
</evidence>
<dbReference type="AlphaFoldDB" id="A0A2A2J420"/>
<keyword evidence="1" id="KW-0812">Transmembrane</keyword>
<keyword evidence="1" id="KW-0472">Membrane</keyword>
<accession>A0A2A2J420</accession>
<evidence type="ECO:0000259" key="2">
    <source>
        <dbReference type="Pfam" id="PF01852"/>
    </source>
</evidence>
<dbReference type="PANTHER" id="PTHR46489">
    <property type="entry name" value="STEROIDOGENIC ACUTE REGULATORY PROTEIN, MITOCHONDRIAL"/>
    <property type="match status" value="1"/>
</dbReference>
<sequence length="200" mass="22413">MWLTDYNIPILCFFAFSLRYAFFRNFATIILFFLLIKTFLMTEGDAGGTMSVTLHGVTDTLSPENKKYAGALKAAAEAFHDAEEIFNDPTYADKTGWWEDKTNDDGDIVYAKDTPKGRMVTVSAEMPFDVDNVMTHTWKDVATLPQWNPNINFASVIASPTDNFDVINVMGKIMLMDTENNRKHFGELAKQKANGGAAKN</sequence>
<evidence type="ECO:0000313" key="4">
    <source>
        <dbReference type="Proteomes" id="UP000218231"/>
    </source>
</evidence>
<keyword evidence="4" id="KW-1185">Reference proteome</keyword>
<protein>
    <recommendedName>
        <fullName evidence="2">START domain-containing protein</fullName>
    </recommendedName>
</protein>
<dbReference type="OrthoDB" id="74575at2759"/>
<dbReference type="Pfam" id="PF01852">
    <property type="entry name" value="START"/>
    <property type="match status" value="1"/>
</dbReference>
<dbReference type="PANTHER" id="PTHR46489:SF1">
    <property type="entry name" value="STEROIDOGENIC ACUTE REGULATORY PROTEIN, MITOCHONDRIAL"/>
    <property type="match status" value="1"/>
</dbReference>
<dbReference type="InterPro" id="IPR029866">
    <property type="entry name" value="StAR"/>
</dbReference>
<organism evidence="3 4">
    <name type="scientific">Diploscapter pachys</name>
    <dbReference type="NCBI Taxonomy" id="2018661"/>
    <lineage>
        <taxon>Eukaryota</taxon>
        <taxon>Metazoa</taxon>
        <taxon>Ecdysozoa</taxon>
        <taxon>Nematoda</taxon>
        <taxon>Chromadorea</taxon>
        <taxon>Rhabditida</taxon>
        <taxon>Rhabditina</taxon>
        <taxon>Rhabditomorpha</taxon>
        <taxon>Rhabditoidea</taxon>
        <taxon>Rhabditidae</taxon>
        <taxon>Diploscapter</taxon>
    </lineage>
</organism>
<dbReference type="EMBL" id="LIAE01010694">
    <property type="protein sequence ID" value="PAV56568.1"/>
    <property type="molecule type" value="Genomic_DNA"/>
</dbReference>
<feature type="transmembrane region" description="Helical" evidence="1">
    <location>
        <begin position="6"/>
        <end position="36"/>
    </location>
</feature>
<dbReference type="GO" id="GO:0006694">
    <property type="term" value="P:steroid biosynthetic process"/>
    <property type="evidence" value="ECO:0007669"/>
    <property type="project" value="InterPro"/>
</dbReference>
<dbReference type="Gene3D" id="3.30.530.20">
    <property type="match status" value="1"/>
</dbReference>
<dbReference type="InterPro" id="IPR023393">
    <property type="entry name" value="START-like_dom_sf"/>
</dbReference>
<feature type="domain" description="START" evidence="2">
    <location>
        <begin position="80"/>
        <end position="168"/>
    </location>
</feature>
<dbReference type="InterPro" id="IPR002913">
    <property type="entry name" value="START_lipid-bd_dom"/>
</dbReference>
<dbReference type="GO" id="GO:0120020">
    <property type="term" value="F:cholesterol transfer activity"/>
    <property type="evidence" value="ECO:0007669"/>
    <property type="project" value="InterPro"/>
</dbReference>
<dbReference type="SUPFAM" id="SSF55961">
    <property type="entry name" value="Bet v1-like"/>
    <property type="match status" value="1"/>
</dbReference>
<dbReference type="STRING" id="2018661.A0A2A2J420"/>
<dbReference type="Proteomes" id="UP000218231">
    <property type="component" value="Unassembled WGS sequence"/>
</dbReference>
<comment type="caution">
    <text evidence="3">The sequence shown here is derived from an EMBL/GenBank/DDBJ whole genome shotgun (WGS) entry which is preliminary data.</text>
</comment>
<keyword evidence="1" id="KW-1133">Transmembrane helix</keyword>
<reference evidence="3 4" key="1">
    <citation type="journal article" date="2017" name="Curr. Biol.">
        <title>Genome architecture and evolution of a unichromosomal asexual nematode.</title>
        <authorList>
            <person name="Fradin H."/>
            <person name="Zegar C."/>
            <person name="Gutwein M."/>
            <person name="Lucas J."/>
            <person name="Kovtun M."/>
            <person name="Corcoran D."/>
            <person name="Baugh L.R."/>
            <person name="Kiontke K."/>
            <person name="Gunsalus K."/>
            <person name="Fitch D.H."/>
            <person name="Piano F."/>
        </authorList>
    </citation>
    <scope>NUCLEOTIDE SEQUENCE [LARGE SCALE GENOMIC DNA]</scope>
    <source>
        <strain evidence="3">PF1309</strain>
    </source>
</reference>